<dbReference type="InterPro" id="IPR011428">
    <property type="entry name" value="Spore_coat_X/V"/>
</dbReference>
<dbReference type="Pfam" id="PF07552">
    <property type="entry name" value="Coat_X"/>
    <property type="match status" value="2"/>
</dbReference>
<protein>
    <submittedName>
        <fullName evidence="2">Spore coat protein</fullName>
    </submittedName>
</protein>
<organism evidence="2 3">
    <name type="scientific">Terrilactibacillus laevilacticus</name>
    <dbReference type="NCBI Taxonomy" id="1380157"/>
    <lineage>
        <taxon>Bacteria</taxon>
        <taxon>Bacillati</taxon>
        <taxon>Bacillota</taxon>
        <taxon>Bacilli</taxon>
        <taxon>Bacillales</taxon>
        <taxon>Bacillaceae</taxon>
        <taxon>Terrilactibacillus</taxon>
    </lineage>
</organism>
<evidence type="ECO:0000313" key="2">
    <source>
        <dbReference type="EMBL" id="MFD2617321.1"/>
    </source>
</evidence>
<feature type="domain" description="Spore coat protein X/V" evidence="1">
    <location>
        <begin position="93"/>
        <end position="150"/>
    </location>
</feature>
<reference evidence="3" key="1">
    <citation type="journal article" date="2019" name="Int. J. Syst. Evol. Microbiol.">
        <title>The Global Catalogue of Microorganisms (GCM) 10K type strain sequencing project: providing services to taxonomists for standard genome sequencing and annotation.</title>
        <authorList>
            <consortium name="The Broad Institute Genomics Platform"/>
            <consortium name="The Broad Institute Genome Sequencing Center for Infectious Disease"/>
            <person name="Wu L."/>
            <person name="Ma J."/>
        </authorList>
    </citation>
    <scope>NUCLEOTIDE SEQUENCE [LARGE SCALE GENOMIC DNA]</scope>
    <source>
        <strain evidence="3">TISTR 2241</strain>
    </source>
</reference>
<feature type="domain" description="Spore coat protein X/V" evidence="1">
    <location>
        <begin position="31"/>
        <end position="86"/>
    </location>
</feature>
<evidence type="ECO:0000313" key="3">
    <source>
        <dbReference type="Proteomes" id="UP001597458"/>
    </source>
</evidence>
<sequence>MGLFDEETKSRNKGWCALEDCDHPLSTNSDLSQNLDQVNTTFQGTDEVIVIKDSCDVEVRTTSTEAAVTIQLAIQVAVFVIVQIAVLNDIEEAEITQDLLQLTKTKQINKQKTIIENSRGVKVRTEDTNIAVSVQIAVQILVAILVTLEIL</sequence>
<accession>A0ABW5PR35</accession>
<comment type="caution">
    <text evidence="2">The sequence shown here is derived from an EMBL/GenBank/DDBJ whole genome shotgun (WGS) entry which is preliminary data.</text>
</comment>
<keyword evidence="2" id="KW-0167">Capsid protein</keyword>
<keyword evidence="2" id="KW-0946">Virion</keyword>
<dbReference type="EMBL" id="JBHUMR010000009">
    <property type="protein sequence ID" value="MFD2617321.1"/>
    <property type="molecule type" value="Genomic_DNA"/>
</dbReference>
<name>A0ABW5PR35_9BACI</name>
<dbReference type="RefSeq" id="WP_141190811.1">
    <property type="nucleotide sequence ID" value="NZ_JBHUMR010000009.1"/>
</dbReference>
<evidence type="ECO:0000259" key="1">
    <source>
        <dbReference type="Pfam" id="PF07552"/>
    </source>
</evidence>
<keyword evidence="3" id="KW-1185">Reference proteome</keyword>
<proteinExistence type="predicted"/>
<gene>
    <name evidence="2" type="ORF">ACFSTF_08345</name>
</gene>
<dbReference type="Proteomes" id="UP001597458">
    <property type="component" value="Unassembled WGS sequence"/>
</dbReference>